<gene>
    <name evidence="19" type="ORF">DZC52_04900</name>
</gene>
<evidence type="ECO:0000259" key="18">
    <source>
        <dbReference type="PROSITE" id="PS51371"/>
    </source>
</evidence>
<feature type="active site" evidence="15">
    <location>
        <position position="68"/>
    </location>
</feature>
<keyword evidence="20" id="KW-1185">Reference proteome</keyword>
<evidence type="ECO:0000256" key="12">
    <source>
        <dbReference type="ARBA" id="ARBA00023122"/>
    </source>
</evidence>
<dbReference type="PANTHER" id="PTHR39188">
    <property type="entry name" value="MEMBRANE-ASSOCIATED ZINC METALLOPROTEASE M50B"/>
    <property type="match status" value="1"/>
</dbReference>
<dbReference type="PANTHER" id="PTHR39188:SF3">
    <property type="entry name" value="STAGE IV SPORULATION PROTEIN FB"/>
    <property type="match status" value="1"/>
</dbReference>
<feature type="transmembrane region" description="Helical" evidence="14">
    <location>
        <begin position="47"/>
        <end position="67"/>
    </location>
</feature>
<evidence type="ECO:0000256" key="10">
    <source>
        <dbReference type="ARBA" id="ARBA00022989"/>
    </source>
</evidence>
<keyword evidence="7" id="KW-0677">Repeat</keyword>
<evidence type="ECO:0000256" key="16">
    <source>
        <dbReference type="PIRSR" id="PIRSR006404-2"/>
    </source>
</evidence>
<evidence type="ECO:0000256" key="11">
    <source>
        <dbReference type="ARBA" id="ARBA00023049"/>
    </source>
</evidence>
<evidence type="ECO:0000256" key="1">
    <source>
        <dbReference type="ARBA" id="ARBA00004651"/>
    </source>
</evidence>
<comment type="subcellular location">
    <subcellularLocation>
        <location evidence="1 14">Cell membrane</location>
        <topology evidence="1 14">Multi-pass membrane protein</topology>
    </subcellularLocation>
</comment>
<keyword evidence="12 17" id="KW-0129">CBS domain</keyword>
<dbReference type="Pfam" id="PF02163">
    <property type="entry name" value="Peptidase_M50"/>
    <property type="match status" value="2"/>
</dbReference>
<evidence type="ECO:0000256" key="3">
    <source>
        <dbReference type="ARBA" id="ARBA00022475"/>
    </source>
</evidence>
<feature type="transmembrane region" description="Helical" evidence="14">
    <location>
        <begin position="108"/>
        <end position="131"/>
    </location>
</feature>
<comment type="cofactor">
    <cofactor evidence="14 16">
        <name>Zn(2+)</name>
        <dbReference type="ChEBI" id="CHEBI:29105"/>
    </cofactor>
    <text evidence="14 16">Binds 1 zinc ion per subunit.</text>
</comment>
<feature type="transmembrane region" description="Helical" evidence="14">
    <location>
        <begin position="20"/>
        <end position="41"/>
    </location>
</feature>
<evidence type="ECO:0000256" key="9">
    <source>
        <dbReference type="ARBA" id="ARBA00022833"/>
    </source>
</evidence>
<evidence type="ECO:0000256" key="6">
    <source>
        <dbReference type="ARBA" id="ARBA00022723"/>
    </source>
</evidence>
<evidence type="ECO:0000256" key="14">
    <source>
        <dbReference type="PIRNR" id="PIRNR006404"/>
    </source>
</evidence>
<comment type="caution">
    <text evidence="19">The sequence shown here is derived from an EMBL/GenBank/DDBJ whole genome shotgun (WGS) entry which is preliminary data.</text>
</comment>
<dbReference type="GO" id="GO:0006508">
    <property type="term" value="P:proteolysis"/>
    <property type="evidence" value="ECO:0007669"/>
    <property type="project" value="UniProtKB-KW"/>
</dbReference>
<dbReference type="PIRSF" id="PIRSF006404">
    <property type="entry name" value="UCP006404_Pept_M50_CBS"/>
    <property type="match status" value="1"/>
</dbReference>
<feature type="binding site" evidence="16">
    <location>
        <position position="71"/>
    </location>
    <ligand>
        <name>Zn(2+)</name>
        <dbReference type="ChEBI" id="CHEBI:29105"/>
        <note>catalytic</note>
    </ligand>
</feature>
<evidence type="ECO:0000256" key="2">
    <source>
        <dbReference type="ARBA" id="ARBA00007931"/>
    </source>
</evidence>
<feature type="binding site" evidence="16">
    <location>
        <position position="164"/>
    </location>
    <ligand>
        <name>Zn(2+)</name>
        <dbReference type="ChEBI" id="CHEBI:29105"/>
        <note>catalytic</note>
    </ligand>
</feature>
<dbReference type="PROSITE" id="PS51371">
    <property type="entry name" value="CBS"/>
    <property type="match status" value="1"/>
</dbReference>
<feature type="binding site" evidence="16">
    <location>
        <position position="67"/>
    </location>
    <ligand>
        <name>Zn(2+)</name>
        <dbReference type="ChEBI" id="CHEBI:29105"/>
        <note>catalytic</note>
    </ligand>
</feature>
<dbReference type="SUPFAM" id="SSF54631">
    <property type="entry name" value="CBS-domain pair"/>
    <property type="match status" value="1"/>
</dbReference>
<evidence type="ECO:0000256" key="5">
    <source>
        <dbReference type="ARBA" id="ARBA00022692"/>
    </source>
</evidence>
<dbReference type="InterPro" id="IPR008915">
    <property type="entry name" value="Peptidase_M50"/>
</dbReference>
<feature type="transmembrane region" description="Helical" evidence="14">
    <location>
        <begin position="138"/>
        <end position="158"/>
    </location>
</feature>
<keyword evidence="8 14" id="KW-0378">Hydrolase</keyword>
<comment type="similarity">
    <text evidence="2 14">Belongs to the peptidase M50B family.</text>
</comment>
<dbReference type="AlphaFoldDB" id="A0A3E1KA09"/>
<dbReference type="InterPro" id="IPR016483">
    <property type="entry name" value="UCP006404_Pept_M50_CBS"/>
</dbReference>
<dbReference type="InterPro" id="IPR000644">
    <property type="entry name" value="CBS_dom"/>
</dbReference>
<evidence type="ECO:0000256" key="7">
    <source>
        <dbReference type="ARBA" id="ARBA00022737"/>
    </source>
</evidence>
<keyword evidence="13 14" id="KW-0472">Membrane</keyword>
<accession>A0A3E1KA09</accession>
<keyword evidence="6 14" id="KW-0479">Metal-binding</keyword>
<dbReference type="RefSeq" id="WP_116650012.1">
    <property type="nucleotide sequence ID" value="NZ_QUZK01000022.1"/>
</dbReference>
<dbReference type="InterPro" id="IPR046342">
    <property type="entry name" value="CBS_dom_sf"/>
</dbReference>
<feature type="transmembrane region" description="Helical" evidence="14">
    <location>
        <begin position="206"/>
        <end position="226"/>
    </location>
</feature>
<sequence>MFRSVLVLGHIRGIRIEIHVSWLVIFALLMISLHTGLGQAYPDWSTATVLVTAITTVLLFFASIVAHELGHSLVAIRRGVSVEAITLFIFGGLAQITREAESASDEFWIAIAGPLVSIALALLFTLVSLLAAGFSEPAAVALGWLGIINLVVAVFNLIPGFPLDGGRVFRAVVWRFTGDARKGMRAAVAGGRLVAYGLFAFGLWQLLVWNNLIGGLWIMVIAWFLLNAAEASGRSFGLGERLRKIRARDLAERDVPFVSPTTSVADWVEHQVLPTSLRAAFVGDGETLLGLVTLGDARGIERERWSRTRVADIMTPADRLVTVGPDTDAEEIMRLVNHHRLNQLPVMEGSRLYGWIDRQRLLSALAVQMEAGDTGGR</sequence>
<keyword evidence="3 14" id="KW-1003">Cell membrane</keyword>
<dbReference type="GO" id="GO:0005886">
    <property type="term" value="C:plasma membrane"/>
    <property type="evidence" value="ECO:0007669"/>
    <property type="project" value="UniProtKB-SubCell"/>
</dbReference>
<feature type="domain" description="CBS" evidence="18">
    <location>
        <begin position="314"/>
        <end position="374"/>
    </location>
</feature>
<evidence type="ECO:0000313" key="20">
    <source>
        <dbReference type="Proteomes" id="UP000260351"/>
    </source>
</evidence>
<dbReference type="GO" id="GO:0046872">
    <property type="term" value="F:metal ion binding"/>
    <property type="evidence" value="ECO:0007669"/>
    <property type="project" value="UniProtKB-UniRule"/>
</dbReference>
<evidence type="ECO:0000313" key="19">
    <source>
        <dbReference type="EMBL" id="RFF31164.1"/>
    </source>
</evidence>
<organism evidence="19 20">
    <name type="scientific">Wenzhouxiangella sediminis</name>
    <dbReference type="NCBI Taxonomy" id="1792836"/>
    <lineage>
        <taxon>Bacteria</taxon>
        <taxon>Pseudomonadati</taxon>
        <taxon>Pseudomonadota</taxon>
        <taxon>Gammaproteobacteria</taxon>
        <taxon>Chromatiales</taxon>
        <taxon>Wenzhouxiangellaceae</taxon>
        <taxon>Wenzhouxiangella</taxon>
    </lineage>
</organism>
<evidence type="ECO:0000256" key="17">
    <source>
        <dbReference type="PROSITE-ProRule" id="PRU00703"/>
    </source>
</evidence>
<keyword evidence="4 14" id="KW-0645">Protease</keyword>
<evidence type="ECO:0000256" key="15">
    <source>
        <dbReference type="PIRSR" id="PIRSR006404-1"/>
    </source>
</evidence>
<keyword evidence="11 14" id="KW-0482">Metalloprotease</keyword>
<feature type="transmembrane region" description="Helical" evidence="14">
    <location>
        <begin position="79"/>
        <end position="96"/>
    </location>
</feature>
<dbReference type="Proteomes" id="UP000260351">
    <property type="component" value="Unassembled WGS sequence"/>
</dbReference>
<evidence type="ECO:0000256" key="13">
    <source>
        <dbReference type="ARBA" id="ARBA00023136"/>
    </source>
</evidence>
<dbReference type="Pfam" id="PF00571">
    <property type="entry name" value="CBS"/>
    <property type="match status" value="2"/>
</dbReference>
<name>A0A3E1KA09_9GAMM</name>
<dbReference type="EMBL" id="QUZK01000022">
    <property type="protein sequence ID" value="RFF31164.1"/>
    <property type="molecule type" value="Genomic_DNA"/>
</dbReference>
<evidence type="ECO:0000256" key="8">
    <source>
        <dbReference type="ARBA" id="ARBA00022801"/>
    </source>
</evidence>
<keyword evidence="5 14" id="KW-0812">Transmembrane</keyword>
<dbReference type="Gene3D" id="3.10.580.10">
    <property type="entry name" value="CBS-domain"/>
    <property type="match status" value="1"/>
</dbReference>
<dbReference type="CDD" id="cd06164">
    <property type="entry name" value="S2P-M50_SpoIVFB_CBS"/>
    <property type="match status" value="1"/>
</dbReference>
<evidence type="ECO:0000256" key="4">
    <source>
        <dbReference type="ARBA" id="ARBA00022670"/>
    </source>
</evidence>
<reference evidence="19 20" key="1">
    <citation type="submission" date="2018-08" db="EMBL/GenBank/DDBJ databases">
        <title>Wenzhouxiangella salilacus sp. nov., a novel bacterium isolated from a saline lake in Xinjiang Province, China.</title>
        <authorList>
            <person name="Han S."/>
        </authorList>
    </citation>
    <scope>NUCLEOTIDE SEQUENCE [LARGE SCALE GENOMIC DNA]</scope>
    <source>
        <strain evidence="19 20">XDB06</strain>
    </source>
</reference>
<proteinExistence type="inferred from homology"/>
<protein>
    <recommendedName>
        <fullName evidence="14">Zinc metalloprotease</fullName>
    </recommendedName>
</protein>
<keyword evidence="9 14" id="KW-0862">Zinc</keyword>
<dbReference type="GO" id="GO:0008237">
    <property type="term" value="F:metallopeptidase activity"/>
    <property type="evidence" value="ECO:0007669"/>
    <property type="project" value="UniProtKB-UniRule"/>
</dbReference>
<dbReference type="SMART" id="SM00116">
    <property type="entry name" value="CBS"/>
    <property type="match status" value="2"/>
</dbReference>
<dbReference type="OrthoDB" id="8772544at2"/>
<keyword evidence="10 14" id="KW-1133">Transmembrane helix</keyword>